<evidence type="ECO:0000313" key="2">
    <source>
        <dbReference type="EMBL" id="PRQ59297.1"/>
    </source>
</evidence>
<reference evidence="2 3" key="1">
    <citation type="journal article" date="2018" name="Nat. Genet.">
        <title>The Rosa genome provides new insights in the design of modern roses.</title>
        <authorList>
            <person name="Bendahmane M."/>
        </authorList>
    </citation>
    <scope>NUCLEOTIDE SEQUENCE [LARGE SCALE GENOMIC DNA]</scope>
    <source>
        <strain evidence="3">cv. Old Blush</strain>
    </source>
</reference>
<keyword evidence="1" id="KW-1133">Transmembrane helix</keyword>
<evidence type="ECO:0000313" key="3">
    <source>
        <dbReference type="Proteomes" id="UP000238479"/>
    </source>
</evidence>
<accession>A0A2P6SKT2</accession>
<protein>
    <submittedName>
        <fullName evidence="2">Uncharacterized protein</fullName>
    </submittedName>
</protein>
<keyword evidence="1" id="KW-0472">Membrane</keyword>
<feature type="transmembrane region" description="Helical" evidence="1">
    <location>
        <begin position="111"/>
        <end position="129"/>
    </location>
</feature>
<gene>
    <name evidence="2" type="ORF">RchiOBHm_Chr1g0368641</name>
</gene>
<dbReference type="Proteomes" id="UP000238479">
    <property type="component" value="Chromosome 1"/>
</dbReference>
<keyword evidence="3" id="KW-1185">Reference proteome</keyword>
<sequence>MVDKGDGDPDIYTDEGCLSVDDGAAWWLRGLSVHFPDHCLSSFGGLCKSFCDGGVSPDENYYDGGQGGGGSWEVTLMESSRVSATLDCWTPYWLLGWNWTGLLWGQKALRVLFFIFFSVLSLVILPYSFKEAMTTSNF</sequence>
<organism evidence="2 3">
    <name type="scientific">Rosa chinensis</name>
    <name type="common">China rose</name>
    <dbReference type="NCBI Taxonomy" id="74649"/>
    <lineage>
        <taxon>Eukaryota</taxon>
        <taxon>Viridiplantae</taxon>
        <taxon>Streptophyta</taxon>
        <taxon>Embryophyta</taxon>
        <taxon>Tracheophyta</taxon>
        <taxon>Spermatophyta</taxon>
        <taxon>Magnoliopsida</taxon>
        <taxon>eudicotyledons</taxon>
        <taxon>Gunneridae</taxon>
        <taxon>Pentapetalae</taxon>
        <taxon>rosids</taxon>
        <taxon>fabids</taxon>
        <taxon>Rosales</taxon>
        <taxon>Rosaceae</taxon>
        <taxon>Rosoideae</taxon>
        <taxon>Rosoideae incertae sedis</taxon>
        <taxon>Rosa</taxon>
    </lineage>
</organism>
<proteinExistence type="predicted"/>
<dbReference type="AlphaFoldDB" id="A0A2P6SKT2"/>
<name>A0A2P6SKT2_ROSCH</name>
<evidence type="ECO:0000256" key="1">
    <source>
        <dbReference type="SAM" id="Phobius"/>
    </source>
</evidence>
<keyword evidence="1" id="KW-0812">Transmembrane</keyword>
<comment type="caution">
    <text evidence="2">The sequence shown here is derived from an EMBL/GenBank/DDBJ whole genome shotgun (WGS) entry which is preliminary data.</text>
</comment>
<dbReference type="EMBL" id="PDCK01000039">
    <property type="protein sequence ID" value="PRQ59297.1"/>
    <property type="molecule type" value="Genomic_DNA"/>
</dbReference>
<dbReference type="Gramene" id="PRQ59297">
    <property type="protein sequence ID" value="PRQ59297"/>
    <property type="gene ID" value="RchiOBHm_Chr1g0368641"/>
</dbReference>